<sequence>MGGACAKSPGGSRRIEPVSSSARATGQHVGFSEDEESWNEDEDSMSDDGSASSGRGGSRSRERKAKGKANGKKTKGKTKTKTKDKDKKKKKKKVKMLQGHKKKNKQLKALPKPDGVTLSNEQKRLLNIDNSSRHNVLLVDGDVDALTSPPSGADTSGTIPDGDRDQTSLLAPPARPNAARRPAPGPPATNSTEPRPMLVITEPTFLGMDDALSAKRTPS</sequence>
<evidence type="ECO:0000313" key="3">
    <source>
        <dbReference type="Proteomes" id="UP000054408"/>
    </source>
</evidence>
<accession>A0A0L0DCZ8</accession>
<proteinExistence type="predicted"/>
<keyword evidence="3" id="KW-1185">Reference proteome</keyword>
<organism evidence="2 3">
    <name type="scientific">Thecamonas trahens ATCC 50062</name>
    <dbReference type="NCBI Taxonomy" id="461836"/>
    <lineage>
        <taxon>Eukaryota</taxon>
        <taxon>Apusozoa</taxon>
        <taxon>Apusomonadida</taxon>
        <taxon>Apusomonadidae</taxon>
        <taxon>Thecamonas</taxon>
    </lineage>
</organism>
<evidence type="ECO:0000256" key="1">
    <source>
        <dbReference type="SAM" id="MobiDB-lite"/>
    </source>
</evidence>
<dbReference type="EMBL" id="GL349460">
    <property type="protein sequence ID" value="KNC50217.1"/>
    <property type="molecule type" value="Genomic_DNA"/>
</dbReference>
<evidence type="ECO:0000313" key="2">
    <source>
        <dbReference type="EMBL" id="KNC50217.1"/>
    </source>
</evidence>
<gene>
    <name evidence="2" type="ORF">AMSG_06366</name>
</gene>
<feature type="region of interest" description="Disordered" evidence="1">
    <location>
        <begin position="1"/>
        <end position="219"/>
    </location>
</feature>
<feature type="compositionally biased region" description="Polar residues" evidence="1">
    <location>
        <begin position="148"/>
        <end position="158"/>
    </location>
</feature>
<reference evidence="2 3" key="1">
    <citation type="submission" date="2010-05" db="EMBL/GenBank/DDBJ databases">
        <title>The Genome Sequence of Thecamonas trahens ATCC 50062.</title>
        <authorList>
            <consortium name="The Broad Institute Genome Sequencing Platform"/>
            <person name="Russ C."/>
            <person name="Cuomo C."/>
            <person name="Shea T."/>
            <person name="Young S.K."/>
            <person name="Zeng Q."/>
            <person name="Koehrsen M."/>
            <person name="Haas B."/>
            <person name="Borodovsky M."/>
            <person name="Guigo R."/>
            <person name="Alvarado L."/>
            <person name="Berlin A."/>
            <person name="Bochicchio J."/>
            <person name="Borenstein D."/>
            <person name="Chapman S."/>
            <person name="Chen Z."/>
            <person name="Freedman E."/>
            <person name="Gellesch M."/>
            <person name="Goldberg J."/>
            <person name="Griggs A."/>
            <person name="Gujja S."/>
            <person name="Heilman E."/>
            <person name="Heiman D."/>
            <person name="Hepburn T."/>
            <person name="Howarth C."/>
            <person name="Jen D."/>
            <person name="Larson L."/>
            <person name="Mehta T."/>
            <person name="Park D."/>
            <person name="Pearson M."/>
            <person name="Roberts A."/>
            <person name="Saif S."/>
            <person name="Shenoy N."/>
            <person name="Sisk P."/>
            <person name="Stolte C."/>
            <person name="Sykes S."/>
            <person name="Thomson T."/>
            <person name="Walk T."/>
            <person name="White J."/>
            <person name="Yandava C."/>
            <person name="Burger G."/>
            <person name="Gray M.W."/>
            <person name="Holland P.W.H."/>
            <person name="King N."/>
            <person name="Lang F.B.F."/>
            <person name="Roger A.J."/>
            <person name="Ruiz-Trillo I."/>
            <person name="Lander E."/>
            <person name="Nusbaum C."/>
        </authorList>
    </citation>
    <scope>NUCLEOTIDE SEQUENCE [LARGE SCALE GENOMIC DNA]</scope>
    <source>
        <strain evidence="2 3">ATCC 50062</strain>
    </source>
</reference>
<feature type="compositionally biased region" description="Basic residues" evidence="1">
    <location>
        <begin position="61"/>
        <end position="106"/>
    </location>
</feature>
<dbReference type="Proteomes" id="UP000054408">
    <property type="component" value="Unassembled WGS sequence"/>
</dbReference>
<name>A0A0L0DCZ8_THETB</name>
<protein>
    <submittedName>
        <fullName evidence="2">Uncharacterized protein</fullName>
    </submittedName>
</protein>
<feature type="compositionally biased region" description="Acidic residues" evidence="1">
    <location>
        <begin position="32"/>
        <end position="46"/>
    </location>
</feature>
<dbReference type="GeneID" id="25565540"/>
<dbReference type="AlphaFoldDB" id="A0A0L0DCZ8"/>
<dbReference type="RefSeq" id="XP_013757051.1">
    <property type="nucleotide sequence ID" value="XM_013901597.1"/>
</dbReference>